<feature type="compositionally biased region" description="Polar residues" evidence="1">
    <location>
        <begin position="78"/>
        <end position="97"/>
    </location>
</feature>
<dbReference type="Proteomes" id="UP001369815">
    <property type="component" value="Unassembled WGS sequence"/>
</dbReference>
<feature type="compositionally biased region" description="Polar residues" evidence="1">
    <location>
        <begin position="107"/>
        <end position="116"/>
    </location>
</feature>
<protein>
    <submittedName>
        <fullName evidence="2">Uncharacterized protein</fullName>
    </submittedName>
</protein>
<evidence type="ECO:0000256" key="1">
    <source>
        <dbReference type="SAM" id="MobiDB-lite"/>
    </source>
</evidence>
<gene>
    <name evidence="2" type="ORF">Daesc_008442</name>
</gene>
<sequence>MGFVDIQDVGISALELAANDVAHNTASFVVNTDASTEKGASGSPSTSMATNSTEKHREGVDVEKIPEPRPVSLMAKPQVQQNESNHLGRKVQNSKTADNVPCLDHGGSSTESSRSEAGQGKDRWPLAGRSPLSDDEIDLLKYYGHHVAPWVSLYFRHTPA</sequence>
<evidence type="ECO:0000313" key="3">
    <source>
        <dbReference type="Proteomes" id="UP001369815"/>
    </source>
</evidence>
<dbReference type="AlphaFoldDB" id="A0AAX6MCG6"/>
<proteinExistence type="predicted"/>
<organism evidence="2 3">
    <name type="scientific">Daldinia eschscholtzii</name>
    <dbReference type="NCBI Taxonomy" id="292717"/>
    <lineage>
        <taxon>Eukaryota</taxon>
        <taxon>Fungi</taxon>
        <taxon>Dikarya</taxon>
        <taxon>Ascomycota</taxon>
        <taxon>Pezizomycotina</taxon>
        <taxon>Sordariomycetes</taxon>
        <taxon>Xylariomycetidae</taxon>
        <taxon>Xylariales</taxon>
        <taxon>Hypoxylaceae</taxon>
        <taxon>Daldinia</taxon>
    </lineage>
</organism>
<accession>A0AAX6MCG6</accession>
<reference evidence="2 3" key="1">
    <citation type="journal article" date="2024" name="Front Chem Biol">
        <title>Unveiling the potential of Daldinia eschscholtzii MFLUCC 19-0629 through bioactivity and bioinformatics studies for enhanced sustainable agriculture production.</title>
        <authorList>
            <person name="Brooks S."/>
            <person name="Weaver J.A."/>
            <person name="Klomchit A."/>
            <person name="Alharthi S.A."/>
            <person name="Onlamun T."/>
            <person name="Nurani R."/>
            <person name="Vong T.K."/>
            <person name="Alberti F."/>
            <person name="Greco C."/>
        </authorList>
    </citation>
    <scope>NUCLEOTIDE SEQUENCE [LARGE SCALE GENOMIC DNA]</scope>
    <source>
        <strain evidence="2">MFLUCC 19-0629</strain>
    </source>
</reference>
<feature type="compositionally biased region" description="Polar residues" evidence="1">
    <location>
        <begin position="42"/>
        <end position="52"/>
    </location>
</feature>
<dbReference type="EMBL" id="JBANMG010000008">
    <property type="protein sequence ID" value="KAK6950116.1"/>
    <property type="molecule type" value="Genomic_DNA"/>
</dbReference>
<evidence type="ECO:0000313" key="2">
    <source>
        <dbReference type="EMBL" id="KAK6950116.1"/>
    </source>
</evidence>
<name>A0AAX6MCG6_9PEZI</name>
<feature type="compositionally biased region" description="Basic and acidic residues" evidence="1">
    <location>
        <begin position="53"/>
        <end position="67"/>
    </location>
</feature>
<feature type="region of interest" description="Disordered" evidence="1">
    <location>
        <begin position="34"/>
        <end position="129"/>
    </location>
</feature>
<keyword evidence="3" id="KW-1185">Reference proteome</keyword>
<comment type="caution">
    <text evidence="2">The sequence shown here is derived from an EMBL/GenBank/DDBJ whole genome shotgun (WGS) entry which is preliminary data.</text>
</comment>